<name>A0AAD3XKL1_NEPGR</name>
<keyword evidence="3" id="KW-1185">Reference proteome</keyword>
<reference evidence="2" key="1">
    <citation type="submission" date="2023-05" db="EMBL/GenBank/DDBJ databases">
        <title>Nepenthes gracilis genome sequencing.</title>
        <authorList>
            <person name="Fukushima K."/>
        </authorList>
    </citation>
    <scope>NUCLEOTIDE SEQUENCE</scope>
    <source>
        <strain evidence="2">SING2019-196</strain>
    </source>
</reference>
<organism evidence="2 3">
    <name type="scientific">Nepenthes gracilis</name>
    <name type="common">Slender pitcher plant</name>
    <dbReference type="NCBI Taxonomy" id="150966"/>
    <lineage>
        <taxon>Eukaryota</taxon>
        <taxon>Viridiplantae</taxon>
        <taxon>Streptophyta</taxon>
        <taxon>Embryophyta</taxon>
        <taxon>Tracheophyta</taxon>
        <taxon>Spermatophyta</taxon>
        <taxon>Magnoliopsida</taxon>
        <taxon>eudicotyledons</taxon>
        <taxon>Gunneridae</taxon>
        <taxon>Pentapetalae</taxon>
        <taxon>Caryophyllales</taxon>
        <taxon>Nepenthaceae</taxon>
        <taxon>Nepenthes</taxon>
    </lineage>
</organism>
<dbReference type="SMART" id="SM00285">
    <property type="entry name" value="PBD"/>
    <property type="match status" value="1"/>
</dbReference>
<feature type="domain" description="CRIB" evidence="1">
    <location>
        <begin position="80"/>
        <end position="93"/>
    </location>
</feature>
<evidence type="ECO:0000259" key="1">
    <source>
        <dbReference type="PROSITE" id="PS50108"/>
    </source>
</evidence>
<dbReference type="InterPro" id="IPR044509">
    <property type="entry name" value="RIC2/4"/>
</dbReference>
<evidence type="ECO:0000313" key="2">
    <source>
        <dbReference type="EMBL" id="GMH08082.1"/>
    </source>
</evidence>
<dbReference type="PANTHER" id="PTHR46931">
    <property type="entry name" value="CRIB DOMAIN-CONTAINING PROTEIN RIC2"/>
    <property type="match status" value="1"/>
</dbReference>
<dbReference type="PANTHER" id="PTHR46931:SF14">
    <property type="entry name" value="CRIB DOMAIN-CONTAINING PROTEIN RIC2"/>
    <property type="match status" value="1"/>
</dbReference>
<dbReference type="AlphaFoldDB" id="A0AAD3XKL1"/>
<accession>A0AAD3XKL1</accession>
<dbReference type="Pfam" id="PF00786">
    <property type="entry name" value="PBD"/>
    <property type="match status" value="1"/>
</dbReference>
<proteinExistence type="predicted"/>
<dbReference type="InterPro" id="IPR000095">
    <property type="entry name" value="CRIB_dom"/>
</dbReference>
<protein>
    <recommendedName>
        <fullName evidence="1">CRIB domain-containing protein</fullName>
    </recommendedName>
</protein>
<gene>
    <name evidence="2" type="ORF">Nepgr_009922</name>
</gene>
<evidence type="ECO:0000313" key="3">
    <source>
        <dbReference type="Proteomes" id="UP001279734"/>
    </source>
</evidence>
<dbReference type="Proteomes" id="UP001279734">
    <property type="component" value="Unassembled WGS sequence"/>
</dbReference>
<dbReference type="PROSITE" id="PS50108">
    <property type="entry name" value="CRIB"/>
    <property type="match status" value="1"/>
</dbReference>
<dbReference type="EMBL" id="BSYO01000008">
    <property type="protein sequence ID" value="GMH08082.1"/>
    <property type="molecule type" value="Genomic_DNA"/>
</dbReference>
<comment type="caution">
    <text evidence="2">The sequence shown here is derived from an EMBL/GenBank/DDBJ whole genome shotgun (WGS) entry which is preliminary data.</text>
</comment>
<sequence length="145" mass="16093">MKDCLERRIILPLSPGRASASSIAGGKSSSAAKMKNYFRSIGLPEINISQGLRQLMRSLKNFSLLFYEIEEDEMEMKMEIGLPTDVKHVTHIGLDGSATTNHVRQWGNLRASEIISLPSISSRQFELVMAAQTDSGHLNCFIPLN</sequence>